<comment type="subcellular location">
    <subcellularLocation>
        <location evidence="1">Nucleus</location>
    </subcellularLocation>
</comment>
<dbReference type="STRING" id="646526.A0A1W0E9A0"/>
<evidence type="ECO:0000256" key="7">
    <source>
        <dbReference type="ARBA" id="ARBA00023242"/>
    </source>
</evidence>
<dbReference type="GO" id="GO:0016787">
    <property type="term" value="F:hydrolase activity"/>
    <property type="evidence" value="ECO:0007669"/>
    <property type="project" value="UniProtKB-KW"/>
</dbReference>
<dbReference type="AlphaFoldDB" id="A0A1W0E9A0"/>
<keyword evidence="3 8" id="KW-0547">Nucleotide-binding</keyword>
<dbReference type="Pfam" id="PF00271">
    <property type="entry name" value="Helicase_C"/>
    <property type="match status" value="1"/>
</dbReference>
<organism evidence="12 13">
    <name type="scientific">Ecytonucleospora hepatopenaei</name>
    <dbReference type="NCBI Taxonomy" id="646526"/>
    <lineage>
        <taxon>Eukaryota</taxon>
        <taxon>Fungi</taxon>
        <taxon>Fungi incertae sedis</taxon>
        <taxon>Microsporidia</taxon>
        <taxon>Enterocytozoonidae</taxon>
        <taxon>Ecytonucleospora</taxon>
    </lineage>
</organism>
<dbReference type="InterPro" id="IPR001650">
    <property type="entry name" value="Helicase_C-like"/>
</dbReference>
<dbReference type="PROSITE" id="PS51194">
    <property type="entry name" value="HELICASE_CTER"/>
    <property type="match status" value="1"/>
</dbReference>
<gene>
    <name evidence="12" type="primary">DBP2</name>
    <name evidence="12" type="ORF">EHP00_377</name>
</gene>
<accession>A0A1W0E9A0</accession>
<dbReference type="FunFam" id="3.40.50.300:FF:000079">
    <property type="entry name" value="probable ATP-dependent RNA helicase DDX17"/>
    <property type="match status" value="1"/>
</dbReference>
<sequence length="518" mass="58125">MSYYGNNYGNNYGGNRYRGSSRGGSRYTRFGEPEPIEITNEPIDSFNKNFLKTRPNVSEKEIEEFRTKNEMKIVGKEIPAPAISFGSVGFDQEIVDFFEKTKKYEKPTAIQSQGWTMALSGRDMIGIAATGSGKTFSFLLPAFIHAVDQPPLRKGDGPIVVILAPTRELATQIEQDAAELTNLRCFRALRTFCVYGGAGIVPQKRALLDGVEVLIATPGRLIDLNQQGFAPLSRCTFLVLDEADRMLDMGFEPQLNQIIPQTHKNRQTLMWSATWPKEVKSLAYKYTSSDAIQVTIGDEDLTVNSKIEQHVEVVSSKDKKSRLMFLLQDYKDCRVLIFANRKATCDRLEYELREKRYGAIALHGDKSQAARDAIFSNFKNGREPILIATDVAARGLDVKDIKIVINYDLPTNIEDYVHRVGRTCRGDAKDGKAFTMFSPEEDAGNSRKFCELLKKGNVAIPQELQDIAARSVSKSNSRYGQRGGQGYGRNSYGYGNRRGSYGGGQRRDGYNDRFNSRY</sequence>
<evidence type="ECO:0000256" key="5">
    <source>
        <dbReference type="ARBA" id="ARBA00022806"/>
    </source>
</evidence>
<name>A0A1W0E9A0_9MICR</name>
<feature type="compositionally biased region" description="Low complexity" evidence="9">
    <location>
        <begin position="488"/>
        <end position="499"/>
    </location>
</feature>
<dbReference type="GO" id="GO:0005524">
    <property type="term" value="F:ATP binding"/>
    <property type="evidence" value="ECO:0007669"/>
    <property type="project" value="UniProtKB-KW"/>
</dbReference>
<keyword evidence="4 8" id="KW-0378">Hydrolase</keyword>
<dbReference type="PANTHER" id="PTHR47958">
    <property type="entry name" value="ATP-DEPENDENT RNA HELICASE DBP3"/>
    <property type="match status" value="1"/>
</dbReference>
<comment type="caution">
    <text evidence="12">The sequence shown here is derived from an EMBL/GenBank/DDBJ whole genome shotgun (WGS) entry which is preliminary data.</text>
</comment>
<dbReference type="PROSITE" id="PS51192">
    <property type="entry name" value="HELICASE_ATP_BIND_1"/>
    <property type="match status" value="1"/>
</dbReference>
<feature type="region of interest" description="Disordered" evidence="9">
    <location>
        <begin position="471"/>
        <end position="518"/>
    </location>
</feature>
<dbReference type="Pfam" id="PF00270">
    <property type="entry name" value="DEAD"/>
    <property type="match status" value="1"/>
</dbReference>
<keyword evidence="7" id="KW-0539">Nucleus</keyword>
<evidence type="ECO:0000256" key="3">
    <source>
        <dbReference type="ARBA" id="ARBA00022741"/>
    </source>
</evidence>
<protein>
    <recommendedName>
        <fullName evidence="2">RNA helicase</fullName>
        <ecNumber evidence="2">3.6.4.13</ecNumber>
    </recommendedName>
</protein>
<evidence type="ECO:0000256" key="9">
    <source>
        <dbReference type="SAM" id="MobiDB-lite"/>
    </source>
</evidence>
<evidence type="ECO:0000259" key="10">
    <source>
        <dbReference type="PROSITE" id="PS51192"/>
    </source>
</evidence>
<dbReference type="EC" id="3.6.4.13" evidence="2"/>
<evidence type="ECO:0000256" key="8">
    <source>
        <dbReference type="RuleBase" id="RU000492"/>
    </source>
</evidence>
<dbReference type="CDD" id="cd18787">
    <property type="entry name" value="SF2_C_DEAD"/>
    <property type="match status" value="1"/>
</dbReference>
<evidence type="ECO:0000256" key="1">
    <source>
        <dbReference type="ARBA" id="ARBA00004123"/>
    </source>
</evidence>
<dbReference type="FunFam" id="3.40.50.300:FF:000008">
    <property type="entry name" value="ATP-dependent RNA helicase RhlB"/>
    <property type="match status" value="1"/>
</dbReference>
<keyword evidence="5 8" id="KW-0347">Helicase</keyword>
<dbReference type="SMART" id="SM00487">
    <property type="entry name" value="DEXDc"/>
    <property type="match status" value="1"/>
</dbReference>
<feature type="domain" description="Helicase ATP-binding" evidence="10">
    <location>
        <begin position="115"/>
        <end position="293"/>
    </location>
</feature>
<dbReference type="VEuPathDB" id="MicrosporidiaDB:EHP00_377"/>
<evidence type="ECO:0000256" key="2">
    <source>
        <dbReference type="ARBA" id="ARBA00012552"/>
    </source>
</evidence>
<feature type="region of interest" description="Disordered" evidence="9">
    <location>
        <begin position="13"/>
        <end position="33"/>
    </location>
</feature>
<keyword evidence="13" id="KW-1185">Reference proteome</keyword>
<dbReference type="EMBL" id="MNPJ01000001">
    <property type="protein sequence ID" value="OQS55835.1"/>
    <property type="molecule type" value="Genomic_DNA"/>
</dbReference>
<dbReference type="SMART" id="SM00490">
    <property type="entry name" value="HELICc"/>
    <property type="match status" value="1"/>
</dbReference>
<dbReference type="InterPro" id="IPR027417">
    <property type="entry name" value="P-loop_NTPase"/>
</dbReference>
<dbReference type="SUPFAM" id="SSF52540">
    <property type="entry name" value="P-loop containing nucleoside triphosphate hydrolases"/>
    <property type="match status" value="1"/>
</dbReference>
<reference evidence="12 13" key="1">
    <citation type="journal article" date="2017" name="Environ. Microbiol.">
        <title>Decay of the glycolytic pathway and adaptation to intranuclear parasitism within Enterocytozoonidae microsporidia.</title>
        <authorList>
            <person name="Wiredu Boakye D."/>
            <person name="Jaroenlak P."/>
            <person name="Prachumwat A."/>
            <person name="Williams T.A."/>
            <person name="Bateman K.S."/>
            <person name="Itsathitphaisarn O."/>
            <person name="Sritunyalucksana K."/>
            <person name="Paszkiewicz K.H."/>
            <person name="Moore K.A."/>
            <person name="Stentiford G.D."/>
            <person name="Williams B.A."/>
        </authorList>
    </citation>
    <scope>NUCLEOTIDE SEQUENCE [LARGE SCALE GENOMIC DNA]</scope>
    <source>
        <strain evidence="12 13">TH1</strain>
    </source>
</reference>
<evidence type="ECO:0000256" key="6">
    <source>
        <dbReference type="ARBA" id="ARBA00022840"/>
    </source>
</evidence>
<evidence type="ECO:0000259" key="11">
    <source>
        <dbReference type="PROSITE" id="PS51194"/>
    </source>
</evidence>
<feature type="compositionally biased region" description="Low complexity" evidence="9">
    <location>
        <begin position="13"/>
        <end position="27"/>
    </location>
</feature>
<dbReference type="InterPro" id="IPR011545">
    <property type="entry name" value="DEAD/DEAH_box_helicase_dom"/>
</dbReference>
<dbReference type="PROSITE" id="PS00039">
    <property type="entry name" value="DEAD_ATP_HELICASE"/>
    <property type="match status" value="1"/>
</dbReference>
<dbReference type="Proteomes" id="UP000192758">
    <property type="component" value="Unassembled WGS sequence"/>
</dbReference>
<dbReference type="GO" id="GO:0005634">
    <property type="term" value="C:nucleus"/>
    <property type="evidence" value="ECO:0007669"/>
    <property type="project" value="UniProtKB-SubCell"/>
</dbReference>
<dbReference type="GO" id="GO:0003724">
    <property type="term" value="F:RNA helicase activity"/>
    <property type="evidence" value="ECO:0007669"/>
    <property type="project" value="UniProtKB-EC"/>
</dbReference>
<evidence type="ECO:0000256" key="4">
    <source>
        <dbReference type="ARBA" id="ARBA00022801"/>
    </source>
</evidence>
<feature type="compositionally biased region" description="Basic and acidic residues" evidence="9">
    <location>
        <begin position="505"/>
        <end position="518"/>
    </location>
</feature>
<evidence type="ECO:0000313" key="13">
    <source>
        <dbReference type="Proteomes" id="UP000192758"/>
    </source>
</evidence>
<dbReference type="OrthoDB" id="196131at2759"/>
<keyword evidence="6 8" id="KW-0067">ATP-binding</keyword>
<proteinExistence type="inferred from homology"/>
<dbReference type="InterPro" id="IPR014001">
    <property type="entry name" value="Helicase_ATP-bd"/>
</dbReference>
<evidence type="ECO:0000313" key="12">
    <source>
        <dbReference type="EMBL" id="OQS55835.1"/>
    </source>
</evidence>
<dbReference type="InterPro" id="IPR000629">
    <property type="entry name" value="RNA-helicase_DEAD-box_CS"/>
</dbReference>
<comment type="similarity">
    <text evidence="8">Belongs to the DEAD box helicase family.</text>
</comment>
<feature type="domain" description="Helicase C-terminal" evidence="11">
    <location>
        <begin position="306"/>
        <end position="468"/>
    </location>
</feature>
<dbReference type="Gene3D" id="3.40.50.300">
    <property type="entry name" value="P-loop containing nucleotide triphosphate hydrolases"/>
    <property type="match status" value="2"/>
</dbReference>
<dbReference type="GO" id="GO:0003676">
    <property type="term" value="F:nucleic acid binding"/>
    <property type="evidence" value="ECO:0007669"/>
    <property type="project" value="InterPro"/>
</dbReference>